<dbReference type="AlphaFoldDB" id="A0A2P6NG99"/>
<proteinExistence type="predicted"/>
<gene>
    <name evidence="1" type="ORF">PROFUN_09934</name>
</gene>
<sequence length="207" mass="24077">MAANIQSHPRTAAGGELYGVANDLTVPKENQGDNRGIHRQLATAGHQTTTNTKQQETVTLRLKGVQKKTQPSSNPWIFSWEGLEHIRDDIRDTARRLVQVMYLHVNLYNKFLLLKLYDNLKEKHGTWMQVSGLTVQSYRDESLDLDAEATEVGVLQRKLHNYHISLQHDYKLNWYFIHREASLILCPTEENRRIYDQAVEKARRRRS</sequence>
<dbReference type="InParanoid" id="A0A2P6NG99"/>
<dbReference type="EMBL" id="MDYQ01000092">
    <property type="protein sequence ID" value="PRP82983.1"/>
    <property type="molecule type" value="Genomic_DNA"/>
</dbReference>
<evidence type="ECO:0000313" key="1">
    <source>
        <dbReference type="EMBL" id="PRP82983.1"/>
    </source>
</evidence>
<keyword evidence="2" id="KW-1185">Reference proteome</keyword>
<organism evidence="1 2">
    <name type="scientific">Planoprotostelium fungivorum</name>
    <dbReference type="NCBI Taxonomy" id="1890364"/>
    <lineage>
        <taxon>Eukaryota</taxon>
        <taxon>Amoebozoa</taxon>
        <taxon>Evosea</taxon>
        <taxon>Variosea</taxon>
        <taxon>Cavosteliida</taxon>
        <taxon>Cavosteliaceae</taxon>
        <taxon>Planoprotostelium</taxon>
    </lineage>
</organism>
<name>A0A2P6NG99_9EUKA</name>
<accession>A0A2P6NG99</accession>
<evidence type="ECO:0000313" key="2">
    <source>
        <dbReference type="Proteomes" id="UP000241769"/>
    </source>
</evidence>
<comment type="caution">
    <text evidence="1">The sequence shown here is derived from an EMBL/GenBank/DDBJ whole genome shotgun (WGS) entry which is preliminary data.</text>
</comment>
<dbReference type="Proteomes" id="UP000241769">
    <property type="component" value="Unassembled WGS sequence"/>
</dbReference>
<protein>
    <submittedName>
        <fullName evidence="1">Uncharacterized protein</fullName>
    </submittedName>
</protein>
<reference evidence="1 2" key="1">
    <citation type="journal article" date="2018" name="Genome Biol. Evol.">
        <title>Multiple Roots of Fruiting Body Formation in Amoebozoa.</title>
        <authorList>
            <person name="Hillmann F."/>
            <person name="Forbes G."/>
            <person name="Novohradska S."/>
            <person name="Ferling I."/>
            <person name="Riege K."/>
            <person name="Groth M."/>
            <person name="Westermann M."/>
            <person name="Marz M."/>
            <person name="Spaller T."/>
            <person name="Winckler T."/>
            <person name="Schaap P."/>
            <person name="Glockner G."/>
        </authorList>
    </citation>
    <scope>NUCLEOTIDE SEQUENCE [LARGE SCALE GENOMIC DNA]</scope>
    <source>
        <strain evidence="1 2">Jena</strain>
    </source>
</reference>